<dbReference type="SUPFAM" id="SSF53474">
    <property type="entry name" value="alpha/beta-Hydrolases"/>
    <property type="match status" value="1"/>
</dbReference>
<sequence>MSTSRRTTTVLAILLAALGLVVAFPAAQATPTAVRVTGGAVTGVDRDGVDTYLGVPFASAARFAPPGRARPWPGVRAATQHGPQCPQALPAPGVTIPSEVPIPSPTSEDCLSVDLYVPENAAGRDLPVMVYLYGGAFVLGSDSQYDAPSEIARSGDVIVAVPNYRVGPFGFLALPELAAQNGGVSGTFGIADQQFALRWVHDNIGAFGGNPRDVTIFGESAGGMSVCLQLAAPGSRGLFRRAIVQSGGCARSPLVPPSQAEGVRRSIDYAAGVGCADARTRLACLRRLPIDRLLDSPTTKFDSAAVTWTPFLDGTVLDRTPEDALRGGAAAGMPLIVGSNANEGATFVALFEYVSRQRVTTEQSYAQTVRSLYPDRADRVLALYPVSRYGSAAGALAAVYTDSLFACAAQVTTEAATAGGARVWQYELRAQPLGANPALPGAFHAADIPYLFNRLGGIFVPWTGASASFAAQMKRQWSTFARTGDPNAPGLPAWTAWSPSTQRFLALDVPGSAMRSGFAEAHHCGFWLS</sequence>
<proteinExistence type="inferred from homology"/>
<name>A0ABT1GWS8_9NOCA</name>
<dbReference type="PANTHER" id="PTHR43918">
    <property type="entry name" value="ACETYLCHOLINESTERASE"/>
    <property type="match status" value="1"/>
</dbReference>
<evidence type="ECO:0000256" key="1">
    <source>
        <dbReference type="ARBA" id="ARBA00005964"/>
    </source>
</evidence>
<dbReference type="Proteomes" id="UP001205740">
    <property type="component" value="Unassembled WGS sequence"/>
</dbReference>
<dbReference type="InterPro" id="IPR029058">
    <property type="entry name" value="AB_hydrolase_fold"/>
</dbReference>
<evidence type="ECO:0000313" key="5">
    <source>
        <dbReference type="EMBL" id="MCP2159441.1"/>
    </source>
</evidence>
<accession>A0ABT1GWS8</accession>
<keyword evidence="3" id="KW-0732">Signal</keyword>
<dbReference type="InterPro" id="IPR019826">
    <property type="entry name" value="Carboxylesterase_B_AS"/>
</dbReference>
<keyword evidence="6" id="KW-1185">Reference proteome</keyword>
<keyword evidence="2 3" id="KW-0378">Hydrolase</keyword>
<protein>
    <recommendedName>
        <fullName evidence="3">Carboxylic ester hydrolase</fullName>
        <ecNumber evidence="3">3.1.1.-</ecNumber>
    </recommendedName>
</protein>
<dbReference type="Pfam" id="PF00135">
    <property type="entry name" value="COesterase"/>
    <property type="match status" value="1"/>
</dbReference>
<evidence type="ECO:0000256" key="3">
    <source>
        <dbReference type="RuleBase" id="RU361235"/>
    </source>
</evidence>
<gene>
    <name evidence="5" type="ORF">LX12_000605</name>
</gene>
<feature type="domain" description="Carboxylesterase type B" evidence="4">
    <location>
        <begin position="32"/>
        <end position="527"/>
    </location>
</feature>
<dbReference type="RefSeq" id="WP_253653011.1">
    <property type="nucleotide sequence ID" value="NZ_BAAAOE010000004.1"/>
</dbReference>
<organism evidence="5 6">
    <name type="scientific">Williamsia serinedens</name>
    <dbReference type="NCBI Taxonomy" id="391736"/>
    <lineage>
        <taxon>Bacteria</taxon>
        <taxon>Bacillati</taxon>
        <taxon>Actinomycetota</taxon>
        <taxon>Actinomycetes</taxon>
        <taxon>Mycobacteriales</taxon>
        <taxon>Nocardiaceae</taxon>
        <taxon>Williamsia</taxon>
    </lineage>
</organism>
<dbReference type="PROSITE" id="PS00122">
    <property type="entry name" value="CARBOXYLESTERASE_B_1"/>
    <property type="match status" value="1"/>
</dbReference>
<comment type="similarity">
    <text evidence="1 3">Belongs to the type-B carboxylesterase/lipase family.</text>
</comment>
<dbReference type="InterPro" id="IPR050654">
    <property type="entry name" value="AChE-related_enzymes"/>
</dbReference>
<dbReference type="Gene3D" id="3.40.50.1820">
    <property type="entry name" value="alpha/beta hydrolase"/>
    <property type="match status" value="1"/>
</dbReference>
<dbReference type="PANTHER" id="PTHR43918:SF4">
    <property type="entry name" value="CARBOXYLIC ESTER HYDROLASE"/>
    <property type="match status" value="1"/>
</dbReference>
<dbReference type="EMBL" id="JAMTCG010000001">
    <property type="protein sequence ID" value="MCP2159441.1"/>
    <property type="molecule type" value="Genomic_DNA"/>
</dbReference>
<dbReference type="EC" id="3.1.1.-" evidence="3"/>
<reference evidence="5 6" key="1">
    <citation type="submission" date="2022-06" db="EMBL/GenBank/DDBJ databases">
        <title>Genomic Encyclopedia of Archaeal and Bacterial Type Strains, Phase II (KMG-II): from individual species to whole genera.</title>
        <authorList>
            <person name="Goeker M."/>
        </authorList>
    </citation>
    <scope>NUCLEOTIDE SEQUENCE [LARGE SCALE GENOMIC DNA]</scope>
    <source>
        <strain evidence="5 6">DSM 45037</strain>
    </source>
</reference>
<evidence type="ECO:0000259" key="4">
    <source>
        <dbReference type="Pfam" id="PF00135"/>
    </source>
</evidence>
<feature type="chain" id="PRO_5044975072" description="Carboxylic ester hydrolase" evidence="3">
    <location>
        <begin position="30"/>
        <end position="529"/>
    </location>
</feature>
<comment type="caution">
    <text evidence="5">The sequence shown here is derived from an EMBL/GenBank/DDBJ whole genome shotgun (WGS) entry which is preliminary data.</text>
</comment>
<evidence type="ECO:0000313" key="6">
    <source>
        <dbReference type="Proteomes" id="UP001205740"/>
    </source>
</evidence>
<dbReference type="InterPro" id="IPR002018">
    <property type="entry name" value="CarbesteraseB"/>
</dbReference>
<evidence type="ECO:0000256" key="2">
    <source>
        <dbReference type="ARBA" id="ARBA00022801"/>
    </source>
</evidence>
<feature type="signal peptide" evidence="3">
    <location>
        <begin position="1"/>
        <end position="29"/>
    </location>
</feature>